<dbReference type="InterPro" id="IPR050309">
    <property type="entry name" value="Type-B_Carboxylest/Lipase"/>
</dbReference>
<dbReference type="Pfam" id="PF00135">
    <property type="entry name" value="COesterase"/>
    <property type="match status" value="1"/>
</dbReference>
<proteinExistence type="inferred from homology"/>
<evidence type="ECO:0000256" key="1">
    <source>
        <dbReference type="ARBA" id="ARBA00005964"/>
    </source>
</evidence>
<dbReference type="InterPro" id="IPR019826">
    <property type="entry name" value="Carboxylesterase_B_AS"/>
</dbReference>
<evidence type="ECO:0000259" key="4">
    <source>
        <dbReference type="Pfam" id="PF00135"/>
    </source>
</evidence>
<accession>A0ABR1HEL6</accession>
<reference evidence="5 6" key="1">
    <citation type="journal article" date="2025" name="Microbiol. Resour. Announc.">
        <title>Draft genome sequences for Neonectria magnoliae and Neonectria punicea, canker pathogens of Liriodendron tulipifera and Acer saccharum in West Virginia.</title>
        <authorList>
            <person name="Petronek H.M."/>
            <person name="Kasson M.T."/>
            <person name="Metheny A.M."/>
            <person name="Stauder C.M."/>
            <person name="Lovett B."/>
            <person name="Lynch S.C."/>
            <person name="Garnas J.R."/>
            <person name="Kasson L.R."/>
            <person name="Stajich J.E."/>
        </authorList>
    </citation>
    <scope>NUCLEOTIDE SEQUENCE [LARGE SCALE GENOMIC DNA]</scope>
    <source>
        <strain evidence="5 6">NRRL 64653</strain>
    </source>
</reference>
<dbReference type="EC" id="3.1.1.-" evidence="3"/>
<dbReference type="InterPro" id="IPR002018">
    <property type="entry name" value="CarbesteraseB"/>
</dbReference>
<evidence type="ECO:0000313" key="6">
    <source>
        <dbReference type="Proteomes" id="UP001498476"/>
    </source>
</evidence>
<evidence type="ECO:0000256" key="2">
    <source>
        <dbReference type="ARBA" id="ARBA00022801"/>
    </source>
</evidence>
<gene>
    <name evidence="5" type="ORF">QQX98_003434</name>
</gene>
<evidence type="ECO:0000313" key="5">
    <source>
        <dbReference type="EMBL" id="KAK7419282.1"/>
    </source>
</evidence>
<dbReference type="EMBL" id="JAZAVJ010000039">
    <property type="protein sequence ID" value="KAK7419282.1"/>
    <property type="molecule type" value="Genomic_DNA"/>
</dbReference>
<keyword evidence="2 3" id="KW-0378">Hydrolase</keyword>
<evidence type="ECO:0000256" key="3">
    <source>
        <dbReference type="RuleBase" id="RU361235"/>
    </source>
</evidence>
<organism evidence="5 6">
    <name type="scientific">Neonectria punicea</name>
    <dbReference type="NCBI Taxonomy" id="979145"/>
    <lineage>
        <taxon>Eukaryota</taxon>
        <taxon>Fungi</taxon>
        <taxon>Dikarya</taxon>
        <taxon>Ascomycota</taxon>
        <taxon>Pezizomycotina</taxon>
        <taxon>Sordariomycetes</taxon>
        <taxon>Hypocreomycetidae</taxon>
        <taxon>Hypocreales</taxon>
        <taxon>Nectriaceae</taxon>
        <taxon>Neonectria</taxon>
    </lineage>
</organism>
<name>A0ABR1HEL6_9HYPO</name>
<feature type="domain" description="Carboxylesterase type B" evidence="4">
    <location>
        <begin position="2"/>
        <end position="87"/>
    </location>
</feature>
<comment type="caution">
    <text evidence="5">The sequence shown here is derived from an EMBL/GenBank/DDBJ whole genome shotgun (WGS) entry which is preliminary data.</text>
</comment>
<dbReference type="Gene3D" id="3.40.50.1820">
    <property type="entry name" value="alpha/beta hydrolase"/>
    <property type="match status" value="1"/>
</dbReference>
<protein>
    <recommendedName>
        <fullName evidence="3">Carboxylic ester hydrolase</fullName>
        <ecNumber evidence="3">3.1.1.-</ecNumber>
    </recommendedName>
</protein>
<dbReference type="SUPFAM" id="SSF53474">
    <property type="entry name" value="alpha/beta-Hydrolases"/>
    <property type="match status" value="1"/>
</dbReference>
<dbReference type="InterPro" id="IPR029058">
    <property type="entry name" value="AB_hydrolase_fold"/>
</dbReference>
<comment type="similarity">
    <text evidence="1 3">Belongs to the type-B carboxylesterase/lipase family.</text>
</comment>
<sequence length="356" mass="39766">MIMVTFNYRLNIFAFGDGRGEINLALQDQRLALEWVQRNIASFGGDPNRVTLAGESAGAVYVHAHILSQPSMNYVQRAILASGSLYLSPPQPREAGNRLIHTLTQELASKGDALPSGSAESLVQGLVNCGVVSMWLQQEPCLDDWESRLEPVDALMISDVEFESAIWRNGVELMHPEEINSIICECSGNSDEIKKLYHIDPERPTSSMNGVLDFINDTKFALPAFEICERWRNSDKKNIYHSIIDEANPWQASSRAHHAVDLILLFGGIDLSFNPGAEKVGANMRKAWIEFVHGGGPWPESCVKAFGPHGKFEELDQEGYMLRRRVRCFKYLQSVGLPQYRALSNKLCAGRMSLLN</sequence>
<dbReference type="PANTHER" id="PTHR11559">
    <property type="entry name" value="CARBOXYLESTERASE"/>
    <property type="match status" value="1"/>
</dbReference>
<dbReference type="PROSITE" id="PS00122">
    <property type="entry name" value="CARBOXYLESTERASE_B_1"/>
    <property type="match status" value="1"/>
</dbReference>
<dbReference type="Proteomes" id="UP001498476">
    <property type="component" value="Unassembled WGS sequence"/>
</dbReference>
<keyword evidence="6" id="KW-1185">Reference proteome</keyword>